<evidence type="ECO:0000313" key="1">
    <source>
        <dbReference type="EMBL" id="KIM57005.1"/>
    </source>
</evidence>
<dbReference type="Proteomes" id="UP000053989">
    <property type="component" value="Unassembled WGS sequence"/>
</dbReference>
<protein>
    <submittedName>
        <fullName evidence="1">Uncharacterized protein</fullName>
    </submittedName>
</protein>
<evidence type="ECO:0000313" key="2">
    <source>
        <dbReference type="Proteomes" id="UP000053989"/>
    </source>
</evidence>
<sequence length="92" mass="10578">MSRISCLQQCLKRQWSTRCDVIMEWCCASGSSMITNKHTRHTPAKSIQLPRSSHCHATATQYTGLQHAIRRSSRYYRDVPWVVANQCLIILA</sequence>
<dbReference type="InParanoid" id="A0A0C3D8C0"/>
<gene>
    <name evidence="1" type="ORF">SCLCIDRAFT_193464</name>
</gene>
<accession>A0A0C3D8C0</accession>
<dbReference type="AlphaFoldDB" id="A0A0C3D8C0"/>
<dbReference type="EMBL" id="KN822107">
    <property type="protein sequence ID" value="KIM57005.1"/>
    <property type="molecule type" value="Genomic_DNA"/>
</dbReference>
<name>A0A0C3D8C0_9AGAM</name>
<proteinExistence type="predicted"/>
<keyword evidence="2" id="KW-1185">Reference proteome</keyword>
<reference evidence="1 2" key="1">
    <citation type="submission" date="2014-04" db="EMBL/GenBank/DDBJ databases">
        <authorList>
            <consortium name="DOE Joint Genome Institute"/>
            <person name="Kuo A."/>
            <person name="Kohler A."/>
            <person name="Nagy L.G."/>
            <person name="Floudas D."/>
            <person name="Copeland A."/>
            <person name="Barry K.W."/>
            <person name="Cichocki N."/>
            <person name="Veneault-Fourrey C."/>
            <person name="LaButti K."/>
            <person name="Lindquist E.A."/>
            <person name="Lipzen A."/>
            <person name="Lundell T."/>
            <person name="Morin E."/>
            <person name="Murat C."/>
            <person name="Sun H."/>
            <person name="Tunlid A."/>
            <person name="Henrissat B."/>
            <person name="Grigoriev I.V."/>
            <person name="Hibbett D.S."/>
            <person name="Martin F."/>
            <person name="Nordberg H.P."/>
            <person name="Cantor M.N."/>
            <person name="Hua S.X."/>
        </authorList>
    </citation>
    <scope>NUCLEOTIDE SEQUENCE [LARGE SCALE GENOMIC DNA]</scope>
    <source>
        <strain evidence="1 2">Foug A</strain>
    </source>
</reference>
<reference evidence="2" key="2">
    <citation type="submission" date="2015-01" db="EMBL/GenBank/DDBJ databases">
        <title>Evolutionary Origins and Diversification of the Mycorrhizal Mutualists.</title>
        <authorList>
            <consortium name="DOE Joint Genome Institute"/>
            <consortium name="Mycorrhizal Genomics Consortium"/>
            <person name="Kohler A."/>
            <person name="Kuo A."/>
            <person name="Nagy L.G."/>
            <person name="Floudas D."/>
            <person name="Copeland A."/>
            <person name="Barry K.W."/>
            <person name="Cichocki N."/>
            <person name="Veneault-Fourrey C."/>
            <person name="LaButti K."/>
            <person name="Lindquist E.A."/>
            <person name="Lipzen A."/>
            <person name="Lundell T."/>
            <person name="Morin E."/>
            <person name="Murat C."/>
            <person name="Riley R."/>
            <person name="Ohm R."/>
            <person name="Sun H."/>
            <person name="Tunlid A."/>
            <person name="Henrissat B."/>
            <person name="Grigoriev I.V."/>
            <person name="Hibbett D.S."/>
            <person name="Martin F."/>
        </authorList>
    </citation>
    <scope>NUCLEOTIDE SEQUENCE [LARGE SCALE GENOMIC DNA]</scope>
    <source>
        <strain evidence="2">Foug A</strain>
    </source>
</reference>
<organism evidence="1 2">
    <name type="scientific">Scleroderma citrinum Foug A</name>
    <dbReference type="NCBI Taxonomy" id="1036808"/>
    <lineage>
        <taxon>Eukaryota</taxon>
        <taxon>Fungi</taxon>
        <taxon>Dikarya</taxon>
        <taxon>Basidiomycota</taxon>
        <taxon>Agaricomycotina</taxon>
        <taxon>Agaricomycetes</taxon>
        <taxon>Agaricomycetidae</taxon>
        <taxon>Boletales</taxon>
        <taxon>Sclerodermatineae</taxon>
        <taxon>Sclerodermataceae</taxon>
        <taxon>Scleroderma</taxon>
    </lineage>
</organism>
<dbReference type="HOGENOM" id="CLU_2414547_0_0_1"/>